<dbReference type="InterPro" id="IPR036228">
    <property type="entry name" value="ATP_synth_F0_dsu_sf_mt"/>
</dbReference>
<evidence type="ECO:0000256" key="5">
    <source>
        <dbReference type="ARBA" id="ARBA00022547"/>
    </source>
</evidence>
<dbReference type="Pfam" id="PF05873">
    <property type="entry name" value="Mt_ATP-synt_D"/>
    <property type="match status" value="1"/>
</dbReference>
<dbReference type="PIRSF" id="PIRSF005514">
    <property type="entry name" value="ATPase_F0_D_mt"/>
    <property type="match status" value="1"/>
</dbReference>
<protein>
    <recommendedName>
        <fullName evidence="3 12">ATP synthase subunit d, mitochondrial</fullName>
    </recommendedName>
</protein>
<reference evidence="14 15" key="1">
    <citation type="journal article" date="2018" name="Nat. Ecol. Evol.">
        <title>Pezizomycetes genomes reveal the molecular basis of ectomycorrhizal truffle lifestyle.</title>
        <authorList>
            <person name="Murat C."/>
            <person name="Payen T."/>
            <person name="Noel B."/>
            <person name="Kuo A."/>
            <person name="Morin E."/>
            <person name="Chen J."/>
            <person name="Kohler A."/>
            <person name="Krizsan K."/>
            <person name="Balestrini R."/>
            <person name="Da Silva C."/>
            <person name="Montanini B."/>
            <person name="Hainaut M."/>
            <person name="Levati E."/>
            <person name="Barry K.W."/>
            <person name="Belfiori B."/>
            <person name="Cichocki N."/>
            <person name="Clum A."/>
            <person name="Dockter R.B."/>
            <person name="Fauchery L."/>
            <person name="Guy J."/>
            <person name="Iotti M."/>
            <person name="Le Tacon F."/>
            <person name="Lindquist E.A."/>
            <person name="Lipzen A."/>
            <person name="Malagnac F."/>
            <person name="Mello A."/>
            <person name="Molinier V."/>
            <person name="Miyauchi S."/>
            <person name="Poulain J."/>
            <person name="Riccioni C."/>
            <person name="Rubini A."/>
            <person name="Sitrit Y."/>
            <person name="Splivallo R."/>
            <person name="Traeger S."/>
            <person name="Wang M."/>
            <person name="Zifcakova L."/>
            <person name="Wipf D."/>
            <person name="Zambonelli A."/>
            <person name="Paolocci F."/>
            <person name="Nowrousian M."/>
            <person name="Ottonello S."/>
            <person name="Baldrian P."/>
            <person name="Spatafora J.W."/>
            <person name="Henrissat B."/>
            <person name="Nagy L.G."/>
            <person name="Aury J.M."/>
            <person name="Wincker P."/>
            <person name="Grigoriev I.V."/>
            <person name="Bonfante P."/>
            <person name="Martin F.M."/>
        </authorList>
    </citation>
    <scope>NUCLEOTIDE SEQUENCE [LARGE SCALE GENOMIC DNA]</scope>
    <source>
        <strain evidence="14 15">RN42</strain>
    </source>
</reference>
<evidence type="ECO:0000256" key="9">
    <source>
        <dbReference type="ARBA" id="ARBA00023128"/>
    </source>
</evidence>
<evidence type="ECO:0000256" key="1">
    <source>
        <dbReference type="ARBA" id="ARBA00004273"/>
    </source>
</evidence>
<accession>A0A3N4IDS3</accession>
<dbReference type="PANTHER" id="PTHR12700">
    <property type="entry name" value="ATP SYNTHASE SUBUNIT D, MITOCHONDRIAL"/>
    <property type="match status" value="1"/>
</dbReference>
<keyword evidence="5" id="KW-0138">CF(0)</keyword>
<dbReference type="GO" id="GO:0015986">
    <property type="term" value="P:proton motive force-driven ATP synthesis"/>
    <property type="evidence" value="ECO:0007669"/>
    <property type="project" value="UniProtKB-UniRule"/>
</dbReference>
<dbReference type="Proteomes" id="UP000275078">
    <property type="component" value="Unassembled WGS sequence"/>
</dbReference>
<dbReference type="AlphaFoldDB" id="A0A3N4IDS3"/>
<comment type="subcellular location">
    <subcellularLocation>
        <location evidence="1 12">Mitochondrion inner membrane</location>
    </subcellularLocation>
</comment>
<keyword evidence="4 12" id="KW-0813">Transport</keyword>
<dbReference type="GO" id="GO:0015078">
    <property type="term" value="F:proton transmembrane transporter activity"/>
    <property type="evidence" value="ECO:0007669"/>
    <property type="project" value="InterPro"/>
</dbReference>
<evidence type="ECO:0000256" key="8">
    <source>
        <dbReference type="ARBA" id="ARBA00023065"/>
    </source>
</evidence>
<keyword evidence="8 12" id="KW-0406">Ion transport</keyword>
<sequence length="170" mass="18784">MAAALKIEWAKVSSSLGLKGNTASSLSAFKKRNEDARRKLAQLQELPTTLDFSQYRGLLKNQAVIDEVESAYKAFKPTTIDVQAQLKGIEAFEAQAIKNAQDTKVQVDAQLKELAKTLENIEGARPFDQLTVEDIATARPDIDTRTAELVSRGRWSVPGYKEKFGDLSVL</sequence>
<dbReference type="GO" id="GO:0005743">
    <property type="term" value="C:mitochondrial inner membrane"/>
    <property type="evidence" value="ECO:0007669"/>
    <property type="project" value="UniProtKB-SubCell"/>
</dbReference>
<evidence type="ECO:0000256" key="11">
    <source>
        <dbReference type="ARBA" id="ARBA00023310"/>
    </source>
</evidence>
<dbReference type="InterPro" id="IPR008689">
    <property type="entry name" value="ATP_synth_F0_dsu_mt"/>
</dbReference>
<evidence type="ECO:0000256" key="6">
    <source>
        <dbReference type="ARBA" id="ARBA00022781"/>
    </source>
</evidence>
<evidence type="ECO:0000313" key="15">
    <source>
        <dbReference type="Proteomes" id="UP000275078"/>
    </source>
</evidence>
<evidence type="ECO:0000256" key="7">
    <source>
        <dbReference type="ARBA" id="ARBA00022792"/>
    </source>
</evidence>
<proteinExistence type="inferred from homology"/>
<name>A0A3N4IDS3_ASCIM</name>
<keyword evidence="11" id="KW-0066">ATP synthesis</keyword>
<evidence type="ECO:0000256" key="3">
    <source>
        <dbReference type="ARBA" id="ARBA00021688"/>
    </source>
</evidence>
<keyword evidence="6 12" id="KW-0375">Hydrogen ion transport</keyword>
<evidence type="ECO:0000256" key="12">
    <source>
        <dbReference type="PIRNR" id="PIRNR005514"/>
    </source>
</evidence>
<feature type="coiled-coil region" evidence="13">
    <location>
        <begin position="97"/>
        <end position="124"/>
    </location>
</feature>
<keyword evidence="7 12" id="KW-0999">Mitochondrion inner membrane</keyword>
<dbReference type="GO" id="GO:0045259">
    <property type="term" value="C:proton-transporting ATP synthase complex"/>
    <property type="evidence" value="ECO:0007669"/>
    <property type="project" value="UniProtKB-KW"/>
</dbReference>
<comment type="similarity">
    <text evidence="2 12">Belongs to the ATPase d subunit family.</text>
</comment>
<evidence type="ECO:0000256" key="2">
    <source>
        <dbReference type="ARBA" id="ARBA00006842"/>
    </source>
</evidence>
<dbReference type="OrthoDB" id="35799at2759"/>
<gene>
    <name evidence="14" type="ORF">BJ508DRAFT_318104</name>
</gene>
<dbReference type="STRING" id="1160509.A0A3N4IDS3"/>
<evidence type="ECO:0000256" key="13">
    <source>
        <dbReference type="SAM" id="Coils"/>
    </source>
</evidence>
<keyword evidence="13" id="KW-0175">Coiled coil</keyword>
<keyword evidence="15" id="KW-1185">Reference proteome</keyword>
<keyword evidence="9 12" id="KW-0496">Mitochondrion</keyword>
<dbReference type="EMBL" id="ML119672">
    <property type="protein sequence ID" value="RPA82361.1"/>
    <property type="molecule type" value="Genomic_DNA"/>
</dbReference>
<dbReference type="Gene3D" id="6.10.280.70">
    <property type="match status" value="1"/>
</dbReference>
<evidence type="ECO:0000313" key="14">
    <source>
        <dbReference type="EMBL" id="RPA82361.1"/>
    </source>
</evidence>
<keyword evidence="10 12" id="KW-0472">Membrane</keyword>
<organism evidence="14 15">
    <name type="scientific">Ascobolus immersus RN42</name>
    <dbReference type="NCBI Taxonomy" id="1160509"/>
    <lineage>
        <taxon>Eukaryota</taxon>
        <taxon>Fungi</taxon>
        <taxon>Dikarya</taxon>
        <taxon>Ascomycota</taxon>
        <taxon>Pezizomycotina</taxon>
        <taxon>Pezizomycetes</taxon>
        <taxon>Pezizales</taxon>
        <taxon>Ascobolaceae</taxon>
        <taxon>Ascobolus</taxon>
    </lineage>
</organism>
<dbReference type="SUPFAM" id="SSF161065">
    <property type="entry name" value="ATP synthase D chain-like"/>
    <property type="match status" value="1"/>
</dbReference>
<comment type="function">
    <text evidence="12">Mitochondrial membrane ATP synthase (F(1)F(0) ATP synthase or Complex V) produces ATP from ADP in the presence of a proton gradient across the membrane which is generated by electron transport complexes of the respiratory chain. F-type ATPases consist of two structural domains, F(1) - containing the extramembraneous catalytic core, and F(0) - containing the membrane proton channel, linked together by a central stalk and a peripheral stalk. During catalysis, ATP synthesis in the catalytic domain of F(1) is coupled via a rotary mechanism of the central stalk subunits to proton translocation.</text>
</comment>
<evidence type="ECO:0000256" key="4">
    <source>
        <dbReference type="ARBA" id="ARBA00022448"/>
    </source>
</evidence>
<evidence type="ECO:0000256" key="10">
    <source>
        <dbReference type="ARBA" id="ARBA00023136"/>
    </source>
</evidence>